<evidence type="ECO:0000313" key="1">
    <source>
        <dbReference type="EMBL" id="SPJ88835.1"/>
    </source>
</evidence>
<gene>
    <name evidence="1" type="ORF">FTOL_12730</name>
</gene>
<dbReference type="Proteomes" id="UP001187734">
    <property type="component" value="Unassembled WGS sequence"/>
</dbReference>
<dbReference type="EMBL" id="ONZP01000641">
    <property type="protein sequence ID" value="SPJ88835.1"/>
    <property type="molecule type" value="Genomic_DNA"/>
</dbReference>
<comment type="caution">
    <text evidence="1">The sequence shown here is derived from an EMBL/GenBank/DDBJ whole genome shotgun (WGS) entry which is preliminary data.</text>
</comment>
<name>A0AAE8ML90_9HYPO</name>
<dbReference type="AlphaFoldDB" id="A0AAE8ML90"/>
<accession>A0AAE8ML90</accession>
<proteinExistence type="predicted"/>
<organism evidence="1 2">
    <name type="scientific">Fusarium torulosum</name>
    <dbReference type="NCBI Taxonomy" id="33205"/>
    <lineage>
        <taxon>Eukaryota</taxon>
        <taxon>Fungi</taxon>
        <taxon>Dikarya</taxon>
        <taxon>Ascomycota</taxon>
        <taxon>Pezizomycotina</taxon>
        <taxon>Sordariomycetes</taxon>
        <taxon>Hypocreomycetidae</taxon>
        <taxon>Hypocreales</taxon>
        <taxon>Nectriaceae</taxon>
        <taxon>Fusarium</taxon>
    </lineage>
</organism>
<reference evidence="1" key="1">
    <citation type="submission" date="2018-03" db="EMBL/GenBank/DDBJ databases">
        <authorList>
            <person name="Guldener U."/>
        </authorList>
    </citation>
    <scope>NUCLEOTIDE SEQUENCE</scope>
</reference>
<keyword evidence="2" id="KW-1185">Reference proteome</keyword>
<protein>
    <submittedName>
        <fullName evidence="1">Uncharacterized protein</fullName>
    </submittedName>
</protein>
<evidence type="ECO:0000313" key="2">
    <source>
        <dbReference type="Proteomes" id="UP001187734"/>
    </source>
</evidence>
<sequence length="144" mass="15981">MAEDLAANHKGLSKFATADDDTGGDHQIILFIQLPFSIFLGGAHISPQSAECGNHWPPLSTVVHKIPEPQVRGPPKTHCPFRPEHPEVAKFLAFCPLLTPIYPHRRPNFPVYICTPSTRPRHSPRVYANAIVAARIRNLLLKSP</sequence>